<dbReference type="InterPro" id="IPR027417">
    <property type="entry name" value="P-loop_NTPase"/>
</dbReference>
<sequence length="221" mass="23488">MDAAVAWGHDLARDLEAYSAETLSWVDIDRGCLLAGPPGTGKTTFARALAATCCVPPVVGSYSIWQSSREGHLGDLLKAMGATFDEARKAAHSILFVDELDSFYSRSADSRHPDWWTAVVGALLEHLDGVVGREGVVVVGATNHPEMVDPAITRSGRLDRITAVLLPDQRALAATFRVHFGEDLAGVDLTRAALLALGGTGADCERWARGAGGGRARPRAR</sequence>
<name>A0ABS1UGU1_9PROT</name>
<dbReference type="PANTHER" id="PTHR23076">
    <property type="entry name" value="METALLOPROTEASE M41 FTSH"/>
    <property type="match status" value="1"/>
</dbReference>
<protein>
    <submittedName>
        <fullName evidence="3">ATP-binding protein</fullName>
    </submittedName>
</protein>
<keyword evidence="1 3" id="KW-0067">ATP-binding</keyword>
<dbReference type="RefSeq" id="WP_202835843.1">
    <property type="nucleotide sequence ID" value="NZ_JAETWB010000075.1"/>
</dbReference>
<dbReference type="PANTHER" id="PTHR23076:SF97">
    <property type="entry name" value="ATP-DEPENDENT ZINC METALLOPROTEASE YME1L1"/>
    <property type="match status" value="1"/>
</dbReference>
<dbReference type="SMART" id="SM00382">
    <property type="entry name" value="AAA"/>
    <property type="match status" value="1"/>
</dbReference>
<keyword evidence="1" id="KW-0547">Nucleotide-binding</keyword>
<evidence type="ECO:0000256" key="1">
    <source>
        <dbReference type="RuleBase" id="RU003651"/>
    </source>
</evidence>
<keyword evidence="4" id="KW-1185">Reference proteome</keyword>
<evidence type="ECO:0000313" key="3">
    <source>
        <dbReference type="EMBL" id="MBL6082511.1"/>
    </source>
</evidence>
<dbReference type="Gene3D" id="1.10.8.60">
    <property type="match status" value="1"/>
</dbReference>
<dbReference type="InterPro" id="IPR003959">
    <property type="entry name" value="ATPase_AAA_core"/>
</dbReference>
<dbReference type="PROSITE" id="PS00674">
    <property type="entry name" value="AAA"/>
    <property type="match status" value="1"/>
</dbReference>
<dbReference type="CDD" id="cd19481">
    <property type="entry name" value="RecA-like_protease"/>
    <property type="match status" value="1"/>
</dbReference>
<gene>
    <name evidence="3" type="ORF">JMJ56_31590</name>
</gene>
<proteinExistence type="inferred from homology"/>
<dbReference type="InterPro" id="IPR003593">
    <property type="entry name" value="AAA+_ATPase"/>
</dbReference>
<organism evidence="3 4">
    <name type="scientific">Belnapia arida</name>
    <dbReference type="NCBI Taxonomy" id="2804533"/>
    <lineage>
        <taxon>Bacteria</taxon>
        <taxon>Pseudomonadati</taxon>
        <taxon>Pseudomonadota</taxon>
        <taxon>Alphaproteobacteria</taxon>
        <taxon>Acetobacterales</taxon>
        <taxon>Roseomonadaceae</taxon>
        <taxon>Belnapia</taxon>
    </lineage>
</organism>
<feature type="domain" description="AAA+ ATPase" evidence="2">
    <location>
        <begin position="28"/>
        <end position="168"/>
    </location>
</feature>
<evidence type="ECO:0000259" key="2">
    <source>
        <dbReference type="SMART" id="SM00382"/>
    </source>
</evidence>
<reference evidence="3 4" key="1">
    <citation type="submission" date="2021-01" db="EMBL/GenBank/DDBJ databases">
        <title>Belnapia mucosa sp. nov. and Belnapia arida sp. nov., isolated from the Tabernas Desert (Almeria, Spain).</title>
        <authorList>
            <person name="Molina-Menor E."/>
            <person name="Vidal-Verdu A."/>
            <person name="Calonge A."/>
            <person name="Satari L."/>
            <person name="Pereto J."/>
            <person name="Porcar M."/>
        </authorList>
    </citation>
    <scope>NUCLEOTIDE SEQUENCE [LARGE SCALE GENOMIC DNA]</scope>
    <source>
        <strain evidence="3 4">T18</strain>
    </source>
</reference>
<dbReference type="InterPro" id="IPR003960">
    <property type="entry name" value="ATPase_AAA_CS"/>
</dbReference>
<dbReference type="Gene3D" id="3.40.50.300">
    <property type="entry name" value="P-loop containing nucleotide triphosphate hydrolases"/>
    <property type="match status" value="1"/>
</dbReference>
<dbReference type="EMBL" id="JAETWB010000075">
    <property type="protein sequence ID" value="MBL6082511.1"/>
    <property type="molecule type" value="Genomic_DNA"/>
</dbReference>
<accession>A0ABS1UGU1</accession>
<dbReference type="SUPFAM" id="SSF52540">
    <property type="entry name" value="P-loop containing nucleoside triphosphate hydrolases"/>
    <property type="match status" value="1"/>
</dbReference>
<dbReference type="GO" id="GO:0005524">
    <property type="term" value="F:ATP binding"/>
    <property type="evidence" value="ECO:0007669"/>
    <property type="project" value="UniProtKB-KW"/>
</dbReference>
<comment type="caution">
    <text evidence="3">The sequence shown here is derived from an EMBL/GenBank/DDBJ whole genome shotgun (WGS) entry which is preliminary data.</text>
</comment>
<evidence type="ECO:0000313" key="4">
    <source>
        <dbReference type="Proteomes" id="UP000660885"/>
    </source>
</evidence>
<dbReference type="Proteomes" id="UP000660885">
    <property type="component" value="Unassembled WGS sequence"/>
</dbReference>
<dbReference type="Pfam" id="PF00004">
    <property type="entry name" value="AAA"/>
    <property type="match status" value="1"/>
</dbReference>
<comment type="similarity">
    <text evidence="1">Belongs to the AAA ATPase family.</text>
</comment>